<dbReference type="NCBIfam" id="TIGR02246">
    <property type="entry name" value="SgcJ/EcaC family oxidoreductase"/>
    <property type="match status" value="1"/>
</dbReference>
<dbReference type="STRING" id="394193.SAMN04489732_14514"/>
<evidence type="ECO:0000259" key="1">
    <source>
        <dbReference type="Pfam" id="PF14534"/>
    </source>
</evidence>
<keyword evidence="3" id="KW-1185">Reference proteome</keyword>
<dbReference type="Gene3D" id="3.10.450.50">
    <property type="match status" value="1"/>
</dbReference>
<gene>
    <name evidence="2" type="ORF">SAMN04489732_14514</name>
</gene>
<dbReference type="Proteomes" id="UP000198582">
    <property type="component" value="Unassembled WGS sequence"/>
</dbReference>
<dbReference type="AlphaFoldDB" id="A0A1H8YQI2"/>
<evidence type="ECO:0000313" key="2">
    <source>
        <dbReference type="EMBL" id="SEP54389.1"/>
    </source>
</evidence>
<dbReference type="InterPro" id="IPR032710">
    <property type="entry name" value="NTF2-like_dom_sf"/>
</dbReference>
<proteinExistence type="predicted"/>
<accession>A0A1H8YQI2</accession>
<name>A0A1H8YQI2_9PSEU</name>
<feature type="domain" description="DUF4440" evidence="1">
    <location>
        <begin position="6"/>
        <end position="115"/>
    </location>
</feature>
<dbReference type="InterPro" id="IPR011944">
    <property type="entry name" value="Steroid_delta5-4_isomerase"/>
</dbReference>
<evidence type="ECO:0000313" key="3">
    <source>
        <dbReference type="Proteomes" id="UP000198582"/>
    </source>
</evidence>
<organism evidence="2 3">
    <name type="scientific">Amycolatopsis saalfeldensis</name>
    <dbReference type="NCBI Taxonomy" id="394193"/>
    <lineage>
        <taxon>Bacteria</taxon>
        <taxon>Bacillati</taxon>
        <taxon>Actinomycetota</taxon>
        <taxon>Actinomycetes</taxon>
        <taxon>Pseudonocardiales</taxon>
        <taxon>Pseudonocardiaceae</taxon>
        <taxon>Amycolatopsis</taxon>
    </lineage>
</organism>
<dbReference type="Pfam" id="PF14534">
    <property type="entry name" value="DUF4440"/>
    <property type="match status" value="1"/>
</dbReference>
<dbReference type="SUPFAM" id="SSF54427">
    <property type="entry name" value="NTF2-like"/>
    <property type="match status" value="1"/>
</dbReference>
<reference evidence="2 3" key="1">
    <citation type="submission" date="2016-10" db="EMBL/GenBank/DDBJ databases">
        <authorList>
            <person name="de Groot N.N."/>
        </authorList>
    </citation>
    <scope>NUCLEOTIDE SEQUENCE [LARGE SCALE GENOMIC DNA]</scope>
    <source>
        <strain evidence="2 3">DSM 44993</strain>
    </source>
</reference>
<dbReference type="InterPro" id="IPR027843">
    <property type="entry name" value="DUF4440"/>
</dbReference>
<dbReference type="RefSeq" id="WP_091629648.1">
    <property type="nucleotide sequence ID" value="NZ_FOEF01000045.1"/>
</dbReference>
<sequence length="125" mass="13362">MSDTEIRGLMTRLYQSWADNDADAFAAFYTEGATVVLPGVFRQGRAAIREHMAAGFDGPLKGSRAVDEPQDIRVAGDTAIAVSRGGVLFAGEDSVPEAREIVATWVFTRRGGEWAVAAYSNAAAH</sequence>
<dbReference type="OrthoDB" id="582586at2"/>
<protein>
    <recommendedName>
        <fullName evidence="1">DUF4440 domain-containing protein</fullName>
    </recommendedName>
</protein>
<dbReference type="EMBL" id="FOEF01000045">
    <property type="protein sequence ID" value="SEP54389.1"/>
    <property type="molecule type" value="Genomic_DNA"/>
</dbReference>